<evidence type="ECO:0000256" key="9">
    <source>
        <dbReference type="ARBA" id="ARBA00023316"/>
    </source>
</evidence>
<evidence type="ECO:0000256" key="10">
    <source>
        <dbReference type="HAMAP-Rule" id="MF_02019"/>
    </source>
</evidence>
<dbReference type="Gene3D" id="3.90.190.20">
    <property type="entry name" value="Mur ligase, C-terminal domain"/>
    <property type="match status" value="1"/>
</dbReference>
<feature type="domain" description="Mur ligase N-terminal catalytic" evidence="12">
    <location>
        <begin position="24"/>
        <end position="101"/>
    </location>
</feature>
<dbReference type="NCBIfam" id="TIGR01143">
    <property type="entry name" value="murF"/>
    <property type="match status" value="1"/>
</dbReference>
<dbReference type="InterPro" id="IPR000713">
    <property type="entry name" value="Mur_ligase_N"/>
</dbReference>
<keyword evidence="9 10" id="KW-0961">Cell wall biogenesis/degradation</keyword>
<dbReference type="InterPro" id="IPR051046">
    <property type="entry name" value="MurCDEF_CellWall_CoF430Synth"/>
</dbReference>
<feature type="domain" description="Mur ligase C-terminal" evidence="13">
    <location>
        <begin position="314"/>
        <end position="439"/>
    </location>
</feature>
<reference evidence="15 16" key="1">
    <citation type="submission" date="2014-11" db="EMBL/GenBank/DDBJ databases">
        <authorList>
            <person name="Urmite Genomes Urmite Genomes"/>
        </authorList>
    </citation>
    <scope>NUCLEOTIDE SEQUENCE [LARGE SCALE GENOMIC DNA]</scope>
    <source>
        <strain evidence="15 16">Oc5</strain>
    </source>
</reference>
<dbReference type="InterPro" id="IPR005863">
    <property type="entry name" value="UDP-N-AcMur_synth"/>
</dbReference>
<name>A0A0A1MYG2_9BACI</name>
<feature type="domain" description="Mur ligase central" evidence="14">
    <location>
        <begin position="112"/>
        <end position="291"/>
    </location>
</feature>
<evidence type="ECO:0000256" key="2">
    <source>
        <dbReference type="ARBA" id="ARBA00022598"/>
    </source>
</evidence>
<dbReference type="GO" id="GO:0051301">
    <property type="term" value="P:cell division"/>
    <property type="evidence" value="ECO:0007669"/>
    <property type="project" value="UniProtKB-KW"/>
</dbReference>
<evidence type="ECO:0000259" key="12">
    <source>
        <dbReference type="Pfam" id="PF01225"/>
    </source>
</evidence>
<sequence length="451" mass="49810">MLFTASQLMKLFPRHQGNVSADLEIHEVVHDSRVNTNHGLYVPIAGERFDGHQFIGGAVENGAAAAFWQKEKPLPSNLPDSLLILFVEDTVKALQELAVAYRKDVNPTVIGITGSNGKTTTKDLTNAVMQTTFKTHATKGNFNNHIGLPLTILSMDRKTEVLILEMGMNHFGEIEMLSKIGEPNQAIITNIDGQHIENLGSKEGIAKAKLEIVSGIKPEGTLVIDGDEPLLTDAAVPVAKTRVGFSEDNDVVVRNITVEEETTTFDAGEKTYQIPLLGKHHAKNAAYVIQLASGMGIAPETIQKAFGQLEMTKMRFEKHTGKNGITIINDAYNASPASMKASIQVVEEMKGYQHKILVLGDILELGDYAEEFHRGIADVIHSDITAVYTYGNHSHYIHDELKKKGTELIAVHLQDKQELVNQIEQYLKPENLILLKASRGMKFETFLEQLR</sequence>
<dbReference type="InterPro" id="IPR035911">
    <property type="entry name" value="MurE/MurF_N"/>
</dbReference>
<keyword evidence="6 10" id="KW-0133">Cell shape</keyword>
<comment type="pathway">
    <text evidence="10 11">Cell wall biogenesis; peptidoglycan biosynthesis.</text>
</comment>
<keyword evidence="16" id="KW-1185">Reference proteome</keyword>
<proteinExistence type="inferred from homology"/>
<evidence type="ECO:0000259" key="13">
    <source>
        <dbReference type="Pfam" id="PF02875"/>
    </source>
</evidence>
<dbReference type="SUPFAM" id="SSF53244">
    <property type="entry name" value="MurD-like peptide ligases, peptide-binding domain"/>
    <property type="match status" value="1"/>
</dbReference>
<dbReference type="SUPFAM" id="SSF53623">
    <property type="entry name" value="MurD-like peptide ligases, catalytic domain"/>
    <property type="match status" value="1"/>
</dbReference>
<dbReference type="HAMAP" id="MF_02019">
    <property type="entry name" value="MurF"/>
    <property type="match status" value="1"/>
</dbReference>
<evidence type="ECO:0000256" key="8">
    <source>
        <dbReference type="ARBA" id="ARBA00023306"/>
    </source>
</evidence>
<comment type="function">
    <text evidence="10 11">Involved in cell wall formation. Catalyzes the final step in the synthesis of UDP-N-acetylmuramoyl-pentapeptide, the precursor of murein.</text>
</comment>
<dbReference type="GO" id="GO:0071555">
    <property type="term" value="P:cell wall organization"/>
    <property type="evidence" value="ECO:0007669"/>
    <property type="project" value="UniProtKB-KW"/>
</dbReference>
<comment type="subcellular location">
    <subcellularLocation>
        <location evidence="10 11">Cytoplasm</location>
    </subcellularLocation>
</comment>
<evidence type="ECO:0000313" key="16">
    <source>
        <dbReference type="Proteomes" id="UP000040453"/>
    </source>
</evidence>
<dbReference type="Pfam" id="PF01225">
    <property type="entry name" value="Mur_ligase"/>
    <property type="match status" value="1"/>
</dbReference>
<organism evidence="15 16">
    <name type="scientific">Oceanobacillus oncorhynchi</name>
    <dbReference type="NCBI Taxonomy" id="545501"/>
    <lineage>
        <taxon>Bacteria</taxon>
        <taxon>Bacillati</taxon>
        <taxon>Bacillota</taxon>
        <taxon>Bacilli</taxon>
        <taxon>Bacillales</taxon>
        <taxon>Bacillaceae</taxon>
        <taxon>Oceanobacillus</taxon>
    </lineage>
</organism>
<dbReference type="InterPro" id="IPR036565">
    <property type="entry name" value="Mur-like_cat_sf"/>
</dbReference>
<dbReference type="AlphaFoldDB" id="A0A0A1MYG2"/>
<evidence type="ECO:0000256" key="5">
    <source>
        <dbReference type="ARBA" id="ARBA00022840"/>
    </source>
</evidence>
<dbReference type="PANTHER" id="PTHR43024:SF1">
    <property type="entry name" value="UDP-N-ACETYLMURAMOYL-TRIPEPTIDE--D-ALANYL-D-ALANINE LIGASE"/>
    <property type="match status" value="1"/>
</dbReference>
<dbReference type="EMBL" id="CDGG01000001">
    <property type="protein sequence ID" value="CEI84392.1"/>
    <property type="molecule type" value="Genomic_DNA"/>
</dbReference>
<dbReference type="Pfam" id="PF02875">
    <property type="entry name" value="Mur_ligase_C"/>
    <property type="match status" value="1"/>
</dbReference>
<dbReference type="GO" id="GO:0008766">
    <property type="term" value="F:UDP-N-acetylmuramoylalanyl-D-glutamyl-2,6-diaminopimelate-D-alanyl-D-alanine ligase activity"/>
    <property type="evidence" value="ECO:0007669"/>
    <property type="project" value="RHEA"/>
</dbReference>
<evidence type="ECO:0000259" key="14">
    <source>
        <dbReference type="Pfam" id="PF08245"/>
    </source>
</evidence>
<evidence type="ECO:0000256" key="3">
    <source>
        <dbReference type="ARBA" id="ARBA00022618"/>
    </source>
</evidence>
<feature type="binding site" evidence="10">
    <location>
        <begin position="114"/>
        <end position="120"/>
    </location>
    <ligand>
        <name>ATP</name>
        <dbReference type="ChEBI" id="CHEBI:30616"/>
    </ligand>
</feature>
<keyword evidence="5 10" id="KW-0067">ATP-binding</keyword>
<dbReference type="OrthoDB" id="9801978at2"/>
<dbReference type="InterPro" id="IPR004101">
    <property type="entry name" value="Mur_ligase_C"/>
</dbReference>
<dbReference type="STRING" id="545501.BN997_04339"/>
<dbReference type="UniPathway" id="UPA00219"/>
<dbReference type="Gene3D" id="3.40.1390.10">
    <property type="entry name" value="MurE/MurF, N-terminal domain"/>
    <property type="match status" value="1"/>
</dbReference>
<dbReference type="InterPro" id="IPR036615">
    <property type="entry name" value="Mur_ligase_C_dom_sf"/>
</dbReference>
<keyword evidence="2 10" id="KW-0436">Ligase</keyword>
<dbReference type="GO" id="GO:0005737">
    <property type="term" value="C:cytoplasm"/>
    <property type="evidence" value="ECO:0007669"/>
    <property type="project" value="UniProtKB-SubCell"/>
</dbReference>
<evidence type="ECO:0000256" key="11">
    <source>
        <dbReference type="RuleBase" id="RU004136"/>
    </source>
</evidence>
<keyword evidence="1 10" id="KW-0963">Cytoplasm</keyword>
<dbReference type="Gene3D" id="3.40.1190.10">
    <property type="entry name" value="Mur-like, catalytic domain"/>
    <property type="match status" value="1"/>
</dbReference>
<dbReference type="SUPFAM" id="SSF63418">
    <property type="entry name" value="MurE/MurF N-terminal domain"/>
    <property type="match status" value="1"/>
</dbReference>
<dbReference type="InterPro" id="IPR013221">
    <property type="entry name" value="Mur_ligase_cen"/>
</dbReference>
<dbReference type="GO" id="GO:0008360">
    <property type="term" value="P:regulation of cell shape"/>
    <property type="evidence" value="ECO:0007669"/>
    <property type="project" value="UniProtKB-KW"/>
</dbReference>
<dbReference type="RefSeq" id="WP_042535190.1">
    <property type="nucleotide sequence ID" value="NZ_CDGG01000001.1"/>
</dbReference>
<keyword evidence="3 10" id="KW-0132">Cell division</keyword>
<dbReference type="Pfam" id="PF08245">
    <property type="entry name" value="Mur_ligase_M"/>
    <property type="match status" value="1"/>
</dbReference>
<dbReference type="GO" id="GO:0047480">
    <property type="term" value="F:UDP-N-acetylmuramoyl-tripeptide-D-alanyl-D-alanine ligase activity"/>
    <property type="evidence" value="ECO:0007669"/>
    <property type="project" value="UniProtKB-UniRule"/>
</dbReference>
<dbReference type="PANTHER" id="PTHR43024">
    <property type="entry name" value="UDP-N-ACETYLMURAMOYL-TRIPEPTIDE--D-ALANYL-D-ALANINE LIGASE"/>
    <property type="match status" value="1"/>
</dbReference>
<keyword evidence="7 10" id="KW-0573">Peptidoglycan synthesis</keyword>
<evidence type="ECO:0000256" key="4">
    <source>
        <dbReference type="ARBA" id="ARBA00022741"/>
    </source>
</evidence>
<keyword evidence="8 10" id="KW-0131">Cell cycle</keyword>
<dbReference type="GO" id="GO:0009252">
    <property type="term" value="P:peptidoglycan biosynthetic process"/>
    <property type="evidence" value="ECO:0007669"/>
    <property type="project" value="UniProtKB-UniRule"/>
</dbReference>
<evidence type="ECO:0000256" key="6">
    <source>
        <dbReference type="ARBA" id="ARBA00022960"/>
    </source>
</evidence>
<evidence type="ECO:0000313" key="15">
    <source>
        <dbReference type="EMBL" id="CEI84392.1"/>
    </source>
</evidence>
<comment type="similarity">
    <text evidence="10">Belongs to the MurCDEF family. MurF subfamily.</text>
</comment>
<evidence type="ECO:0000256" key="7">
    <source>
        <dbReference type="ARBA" id="ARBA00022984"/>
    </source>
</evidence>
<evidence type="ECO:0000256" key="1">
    <source>
        <dbReference type="ARBA" id="ARBA00022490"/>
    </source>
</evidence>
<comment type="catalytic activity">
    <reaction evidence="10 11">
        <text>D-alanyl-D-alanine + UDP-N-acetyl-alpha-D-muramoyl-L-alanyl-gamma-D-glutamyl-meso-2,6-diaminopimelate + ATP = UDP-N-acetyl-alpha-D-muramoyl-L-alanyl-gamma-D-glutamyl-meso-2,6-diaminopimeloyl-D-alanyl-D-alanine + ADP + phosphate + H(+)</text>
        <dbReference type="Rhea" id="RHEA:28374"/>
        <dbReference type="ChEBI" id="CHEBI:15378"/>
        <dbReference type="ChEBI" id="CHEBI:30616"/>
        <dbReference type="ChEBI" id="CHEBI:43474"/>
        <dbReference type="ChEBI" id="CHEBI:57822"/>
        <dbReference type="ChEBI" id="CHEBI:61386"/>
        <dbReference type="ChEBI" id="CHEBI:83905"/>
        <dbReference type="ChEBI" id="CHEBI:456216"/>
        <dbReference type="EC" id="6.3.2.10"/>
    </reaction>
</comment>
<dbReference type="Proteomes" id="UP000040453">
    <property type="component" value="Unassembled WGS sequence"/>
</dbReference>
<gene>
    <name evidence="10 15" type="primary">murF</name>
    <name evidence="15" type="ORF">BN997_04339</name>
</gene>
<accession>A0A0A1MYG2</accession>
<keyword evidence="4 10" id="KW-0547">Nucleotide-binding</keyword>
<protein>
    <recommendedName>
        <fullName evidence="10 11">UDP-N-acetylmuramoyl-tripeptide--D-alanyl-D-alanine ligase</fullName>
        <ecNumber evidence="10 11">6.3.2.10</ecNumber>
    </recommendedName>
    <alternativeName>
        <fullName evidence="10">D-alanyl-D-alanine-adding enzyme</fullName>
    </alternativeName>
</protein>
<dbReference type="GO" id="GO:0005524">
    <property type="term" value="F:ATP binding"/>
    <property type="evidence" value="ECO:0007669"/>
    <property type="project" value="UniProtKB-UniRule"/>
</dbReference>
<dbReference type="EC" id="6.3.2.10" evidence="10 11"/>